<dbReference type="AlphaFoldDB" id="D8M5R1"/>
<evidence type="ECO:0000256" key="1">
    <source>
        <dbReference type="ARBA" id="ARBA00000815"/>
    </source>
</evidence>
<evidence type="ECO:0000256" key="7">
    <source>
        <dbReference type="ARBA" id="ARBA00022842"/>
    </source>
</evidence>
<evidence type="ECO:0000256" key="5">
    <source>
        <dbReference type="ARBA" id="ARBA00022741"/>
    </source>
</evidence>
<comment type="similarity">
    <text evidence="2">Belongs to the pyrimidine 5'-nucleotidase family.</text>
</comment>
<dbReference type="GO" id="GO:0000287">
    <property type="term" value="F:magnesium ion binding"/>
    <property type="evidence" value="ECO:0007669"/>
    <property type="project" value="InterPro"/>
</dbReference>
<dbReference type="GeneID" id="24920388"/>
<keyword evidence="4" id="KW-0479">Metal-binding</keyword>
<dbReference type="EC" id="3.1.3.5" evidence="3"/>
<keyword evidence="10" id="KW-1185">Reference proteome</keyword>
<dbReference type="InterPro" id="IPR006434">
    <property type="entry name" value="Pyrimidine_nucleotidase_eu"/>
</dbReference>
<dbReference type="GO" id="GO:0008253">
    <property type="term" value="F:5'-nucleotidase activity"/>
    <property type="evidence" value="ECO:0007669"/>
    <property type="project" value="UniProtKB-EC"/>
</dbReference>
<dbReference type="InParanoid" id="D8M5R1"/>
<keyword evidence="5" id="KW-0547">Nucleotide-binding</keyword>
<evidence type="ECO:0000256" key="3">
    <source>
        <dbReference type="ARBA" id="ARBA00012643"/>
    </source>
</evidence>
<accession>D8M5R1</accession>
<evidence type="ECO:0000256" key="4">
    <source>
        <dbReference type="ARBA" id="ARBA00022723"/>
    </source>
</evidence>
<dbReference type="InterPro" id="IPR023214">
    <property type="entry name" value="HAD_sf"/>
</dbReference>
<dbReference type="Gene3D" id="1.10.150.340">
    <property type="entry name" value="Pyrimidine 5'-nucleotidase (UMPH-1), N-terminal domain"/>
    <property type="match status" value="1"/>
</dbReference>
<dbReference type="SFLD" id="SFLDG01128">
    <property type="entry name" value="C1.4:_5'-Nucleotidase_Like"/>
    <property type="match status" value="1"/>
</dbReference>
<organism evidence="9">
    <name type="scientific">Blastocystis hominis</name>
    <dbReference type="NCBI Taxonomy" id="12968"/>
    <lineage>
        <taxon>Eukaryota</taxon>
        <taxon>Sar</taxon>
        <taxon>Stramenopiles</taxon>
        <taxon>Bigyra</taxon>
        <taxon>Opalozoa</taxon>
        <taxon>Opalinata</taxon>
        <taxon>Blastocystidae</taxon>
        <taxon>Blastocystis</taxon>
    </lineage>
</organism>
<dbReference type="Proteomes" id="UP000008312">
    <property type="component" value="Unassembled WGS sequence"/>
</dbReference>
<dbReference type="SUPFAM" id="SSF56784">
    <property type="entry name" value="HAD-like"/>
    <property type="match status" value="1"/>
</dbReference>
<dbReference type="EMBL" id="FN668661">
    <property type="protein sequence ID" value="CBK23400.2"/>
    <property type="molecule type" value="Genomic_DNA"/>
</dbReference>
<dbReference type="InterPro" id="IPR036412">
    <property type="entry name" value="HAD-like_sf"/>
</dbReference>
<evidence type="ECO:0000313" key="10">
    <source>
        <dbReference type="Proteomes" id="UP000008312"/>
    </source>
</evidence>
<reference evidence="9" key="1">
    <citation type="submission" date="2010-02" db="EMBL/GenBank/DDBJ databases">
        <title>Sequencing and annotation of the Blastocystis hominis genome.</title>
        <authorList>
            <person name="Wincker P."/>
        </authorList>
    </citation>
    <scope>NUCLEOTIDE SEQUENCE</scope>
    <source>
        <strain evidence="9">Singapore isolate B</strain>
    </source>
</reference>
<protein>
    <recommendedName>
        <fullName evidence="3">5'-nucleotidase</fullName>
        <ecNumber evidence="3">3.1.3.5</ecNumber>
    </recommendedName>
</protein>
<evidence type="ECO:0000256" key="6">
    <source>
        <dbReference type="ARBA" id="ARBA00022801"/>
    </source>
</evidence>
<dbReference type="GO" id="GO:0009117">
    <property type="term" value="P:nucleotide metabolic process"/>
    <property type="evidence" value="ECO:0007669"/>
    <property type="project" value="UniProtKB-KW"/>
</dbReference>
<dbReference type="GO" id="GO:0005737">
    <property type="term" value="C:cytoplasm"/>
    <property type="evidence" value="ECO:0007669"/>
    <property type="project" value="InterPro"/>
</dbReference>
<keyword evidence="6" id="KW-0378">Hydrolase</keyword>
<dbReference type="OMA" id="GPERMQI"/>
<evidence type="ECO:0000256" key="8">
    <source>
        <dbReference type="ARBA" id="ARBA00023080"/>
    </source>
</evidence>
<keyword evidence="8" id="KW-0546">Nucleotide metabolism</keyword>
<dbReference type="PANTHER" id="PTHR13045">
    <property type="entry name" value="5'-NUCLEOTIDASE"/>
    <property type="match status" value="1"/>
</dbReference>
<name>D8M5R1_BLAHO</name>
<dbReference type="FunFam" id="1.10.150.340:FF:000001">
    <property type="entry name" value="Cytosolic 5-nucleotidase 3-like"/>
    <property type="match status" value="1"/>
</dbReference>
<sequence>MQQLRLKINKNIIISNKDVFWKKLIQMKKDGKQFLQVISDFDYTLSTFYKEGTQRNPSCHGILEQCQLFSEDYHKATRALQQEYYPIEIDPTIDPTVKAEKMQEWWSKAHELLIGLGLKRSDIVNAVAQSDIRIRDDSVELINYCRENQIPFLLFSAGLGDVLAEVMRQKCHVPVGREYSVEIVSNKMVFDENDKLVGFEGETINSTNKNMYRRSYANRQRSRDNIILIGDNIGDIHMSDGVMYQNQISVGLLNDKVEERMETYKQTFDLVICNDSDLGFVLELVKYIVEEDNFPSLKEEEDQAEEDYIVVPPSLG</sequence>
<gene>
    <name evidence="9" type="ORF">GSBLH_T00003283001</name>
</gene>
<dbReference type="RefSeq" id="XP_012897448.1">
    <property type="nucleotide sequence ID" value="XM_013041994.1"/>
</dbReference>
<proteinExistence type="inferred from homology"/>
<dbReference type="GO" id="GO:0000166">
    <property type="term" value="F:nucleotide binding"/>
    <property type="evidence" value="ECO:0007669"/>
    <property type="project" value="UniProtKB-KW"/>
</dbReference>
<evidence type="ECO:0000256" key="2">
    <source>
        <dbReference type="ARBA" id="ARBA00008389"/>
    </source>
</evidence>
<dbReference type="PANTHER" id="PTHR13045:SF0">
    <property type="entry name" value="7-METHYLGUANOSINE PHOSPHATE-SPECIFIC 5'-NUCLEOTIDASE"/>
    <property type="match status" value="1"/>
</dbReference>
<keyword evidence="7" id="KW-0460">Magnesium</keyword>
<comment type="catalytic activity">
    <reaction evidence="1">
        <text>a ribonucleoside 5'-phosphate + H2O = a ribonucleoside + phosphate</text>
        <dbReference type="Rhea" id="RHEA:12484"/>
        <dbReference type="ChEBI" id="CHEBI:15377"/>
        <dbReference type="ChEBI" id="CHEBI:18254"/>
        <dbReference type="ChEBI" id="CHEBI:43474"/>
        <dbReference type="ChEBI" id="CHEBI:58043"/>
        <dbReference type="EC" id="3.1.3.5"/>
    </reaction>
</comment>
<evidence type="ECO:0000313" key="9">
    <source>
        <dbReference type="EMBL" id="CBK23400.2"/>
    </source>
</evidence>
<dbReference type="Gene3D" id="3.40.50.1000">
    <property type="entry name" value="HAD superfamily/HAD-like"/>
    <property type="match status" value="1"/>
</dbReference>
<dbReference type="Pfam" id="PF05822">
    <property type="entry name" value="UMPH-1"/>
    <property type="match status" value="1"/>
</dbReference>
<dbReference type="OrthoDB" id="10014216at2759"/>
<dbReference type="SFLD" id="SFLDS00003">
    <property type="entry name" value="Haloacid_Dehalogenase"/>
    <property type="match status" value="1"/>
</dbReference>